<dbReference type="Proteomes" id="UP000005239">
    <property type="component" value="Unassembled WGS sequence"/>
</dbReference>
<protein>
    <submittedName>
        <fullName evidence="5">Epg-6</fullName>
    </submittedName>
</protein>
<dbReference type="Gene3D" id="2.130.10.10">
    <property type="entry name" value="YVTN repeat-like/Quinoprotein amine dehydrogenase"/>
    <property type="match status" value="1"/>
</dbReference>
<dbReference type="PANTHER" id="PTHR31463">
    <property type="entry name" value="MACROPHAGE-EXPRESSED GENE 1 PROTEIN"/>
    <property type="match status" value="1"/>
</dbReference>
<dbReference type="EnsemblMetazoa" id="PPA19305.1">
    <property type="protein sequence ID" value="PPA19305.1"/>
    <property type="gene ID" value="WBGene00108859"/>
</dbReference>
<keyword evidence="6" id="KW-1185">Reference proteome</keyword>
<keyword evidence="2" id="KW-0677">Repeat</keyword>
<evidence type="ECO:0000313" key="6">
    <source>
        <dbReference type="Proteomes" id="UP000005239"/>
    </source>
</evidence>
<accession>A0A2A6B867</accession>
<evidence type="ECO:0000256" key="1">
    <source>
        <dbReference type="ARBA" id="ARBA00022574"/>
    </source>
</evidence>
<keyword evidence="3" id="KW-0072">Autophagy</keyword>
<dbReference type="InterPro" id="IPR015943">
    <property type="entry name" value="WD40/YVTN_repeat-like_dom_sf"/>
</dbReference>
<gene>
    <name evidence="5" type="primary">WBGene00108859</name>
</gene>
<evidence type="ECO:0000256" key="3">
    <source>
        <dbReference type="ARBA" id="ARBA00023006"/>
    </source>
</evidence>
<reference evidence="6" key="1">
    <citation type="journal article" date="2008" name="Nat. Genet.">
        <title>The Pristionchus pacificus genome provides a unique perspective on nematode lifestyle and parasitism.</title>
        <authorList>
            <person name="Dieterich C."/>
            <person name="Clifton S.W."/>
            <person name="Schuster L.N."/>
            <person name="Chinwalla A."/>
            <person name="Delehaunty K."/>
            <person name="Dinkelacker I."/>
            <person name="Fulton L."/>
            <person name="Fulton R."/>
            <person name="Godfrey J."/>
            <person name="Minx P."/>
            <person name="Mitreva M."/>
            <person name="Roeseler W."/>
            <person name="Tian H."/>
            <person name="Witte H."/>
            <person name="Yang S.P."/>
            <person name="Wilson R.K."/>
            <person name="Sommer R.J."/>
        </authorList>
    </citation>
    <scope>NUCLEOTIDE SEQUENCE [LARGE SCALE GENOMIC DNA]</scope>
    <source>
        <strain evidence="6">PS312</strain>
    </source>
</reference>
<dbReference type="Pfam" id="PF21032">
    <property type="entry name" value="PROPPIN"/>
    <property type="match status" value="1"/>
</dbReference>
<dbReference type="GO" id="GO:0006914">
    <property type="term" value="P:autophagy"/>
    <property type="evidence" value="ECO:0007669"/>
    <property type="project" value="UniProtKB-KW"/>
</dbReference>
<evidence type="ECO:0000256" key="2">
    <source>
        <dbReference type="ARBA" id="ARBA00022737"/>
    </source>
</evidence>
<dbReference type="SMART" id="SM00320">
    <property type="entry name" value="WD40"/>
    <property type="match status" value="3"/>
</dbReference>
<accession>A0A8R1YIU8</accession>
<sequence length="2396" mass="263932">MRGHLSTLLYIRNTSLAAMNMALRPSSLLLLLVMIPAITSQLPEGWQYPDLKCHLAGWFCYPLDEYHEKLPFMERDTTAYKASDFNKEDQALSTGGIALDAHIDEFWIITFDFSFDHYWDKAAENKIFSNGAETIIHMENIKQNDQNIPKFGLRNGVKIVPWKWCSAWKIFMYKLEVGPGLYVADELGLFIDPVMKLGIVKNLQKVLANDGEARAVSRPFKPFECEINKDGAQPDAIAVKATQNENTFNCGAGQNIFLEGTNTHAELAYCGVGGWFGKDKTMILKRFREEKVAPYCTKDTIFEDCSKNKCFLFNPSEAPTDLIKVDDSNKLDKKFGAYVIFDSDTTWRLQLQYQHQNDLTSFTIGKETFNVSDGVVTGQPDMEATIVLEGPKLIPGYNGKIFKFEALKTESKKDLMWLFGFYSAGAVNKLHLDFGGKALEADGVANYDKYVQTSGYKFGGAGASPSSIDVNNLFECNGDLRIYLDNARTGLMKLRFTKSKWLDVDGSPARDFDKDASGKDIIPAVNCFTVCKEASITLAGNPKPIKNATSTPALEYTCLGEYVKVNNKVYPSVTCTNEQWSGGSEVIELSTTFTFSAEFSKLKAPCSNAEKLLGCDEVIESSGVLTCKPGYALTIANSADDKIYASLTVSSNGHWLEDTKDHGTAESTHRAVCYSKCSKSNLDVKPPNTDSEMAEYNHVQTTNIGKLKCTSNNNLLVSIVEGVEKAYSVLTCDNDGWKEGNVVKKNFNAAKSVNDLKVKSRCYKVCDNVNIDTKCTAADSDNGCAEPTYASSKLTCLDTHVLFVNDKIADKPLICSDKGWTKDGESTLFIDNRAIDLTKKTTARCISKCGKKFVTVSTPLTLTANTIACPGTDMISYTVDSDPAKETLLDLTCDKDGWKGPDGTYLISFAPGSAKQIKAECKQGCNGDLVMDGCAGGSLGFCEKAKYNNDELQWSCSTTHVLWAENANKASPTPIKCEKLNFKSDTITIPRTSPTAKETISCFSICHEEFFEIPASETDKTLKTLEWNNGFTLKCKQDIHYYLGIGHGVTTNYFKEFKCDPNSPAPIITAHLGEKAKITCRNKCDNRIKVDSCTGEKDCVMPTLDASNKLTCDDAHVMRIKTSVETKYIFGNALECKADGFYENTEKLLSFKDDPNEDNEKFGIACISPCDSKLALSQGAEITKNSNPKRDGDVVQCQDVAGQILHVTYGEATIRVFGPATCDKDIGWTGVNAMERPRGTADGNIVKFAGHKAQFKTQCLKVCDGAMVKDIKDEKDKNDHPYCPAADLCASIKFNQQANGPTLECKDNNYRLVINDENNDNKPVTVTRAKTMACTNEGWTEGTEKVVDFKDPDEDLTKPVEAICKNKCHPHFIKFTNEEACPKETECSKPTYDPSSKTLKCSDNTEVLVLEYNGELKESFTEATCHLENGWSNGQELFKMDELNFRVKARCEQLCAFNVDKAALNDETETGLDYDRVAKMLTCNGTDEMLALNGVGVYSDLTCTKEGWITDPKIKDVDGNPMKKVEFKPIIASEADAAKAQRDERAKQFTCVPNDCLRAFKCKGHEYTKVGTDEDCINPDITKIKYEMSCTSPSKLTNKDQTLSYDTLRCSDGAWKSADQSTLIDKLNPDSDEINKPVSERPAFDVFCNALACTGCTVDDLTIIQSTTDANIAAYQFNDGSFTTCSHFKCGSGADYVVEGSGKNKYYRNTGSNPIKCSSTKQDVKKTFTAPDGRSNIGGKVGCVKQIPCNEHRPLQTDCQGLKSTCDSDAFQQRLKIGSLTSESEPVTCDTLGRMYYQKDAGKTGWKIVDKLLCTKTGEWNFTYYEVKDEKKEHVFGPETLSETMKLDSSKAETNPRVICAVQDPNPEAKIPDNDPKTATCTYCPFPPVLECNDGCKNAQEHATATNDGNGKCEMKIINGRFKINGGDEIDKGTVLTCQMIDGKYPWMTPDGKKIDSLAVIMKDSDNISTGAIAGIVIGVILVLGLIVFAMVYMAIRKRKEMERQEKLKNKGLEQKQDSIIDGATIVDDTKTLMTIPAECNNLIKYVSYNAQQDCVAVATDSGVRVYNCNPLTEVVTLSQVGSIRIAQVLHRSNIIALVSGGRRPKYASNTLMLWDEARKRCVAECAVQGGPILNVFINTTRLVLVQSNRIHIFGLQPLHFLCAVDTGSNPSGLGAMGGDGPSAVLAFPSFKKGTVQLVAMDKVTPSADKKSLPPCVLTAHVGDIAVLAVNAQGTMLASGSTKGTIIRIFDTRTRLPLNELRRGTDPATLHCLAFSPCGTYLASSSDKSTVHIFNTRERNEDYGWSMRSMRNFYEEGKRSCAQFSLPDDTVAKLGFVAEEMEEGSKGTASQMSVVAVCSNGTFHRFSFNKEGLCERRAFDHILQLGSESDFWTAPF</sequence>
<keyword evidence="1" id="KW-0853">WD repeat</keyword>
<dbReference type="SUPFAM" id="SSF50978">
    <property type="entry name" value="WD40 repeat-like"/>
    <property type="match status" value="1"/>
</dbReference>
<dbReference type="InterPro" id="IPR039707">
    <property type="entry name" value="MPEG1"/>
</dbReference>
<proteinExistence type="inferred from homology"/>
<name>A0A2A6B867_PRIPA</name>
<organism evidence="5 6">
    <name type="scientific">Pristionchus pacificus</name>
    <name type="common">Parasitic nematode worm</name>
    <dbReference type="NCBI Taxonomy" id="54126"/>
    <lineage>
        <taxon>Eukaryota</taxon>
        <taxon>Metazoa</taxon>
        <taxon>Ecdysozoa</taxon>
        <taxon>Nematoda</taxon>
        <taxon>Chromadorea</taxon>
        <taxon>Rhabditida</taxon>
        <taxon>Rhabditina</taxon>
        <taxon>Diplogasteromorpha</taxon>
        <taxon>Diplogasteroidea</taxon>
        <taxon>Neodiplogasteridae</taxon>
        <taxon>Pristionchus</taxon>
    </lineage>
</organism>
<dbReference type="GO" id="GO:0005737">
    <property type="term" value="C:cytoplasm"/>
    <property type="evidence" value="ECO:0007669"/>
    <property type="project" value="UniProtKB-ARBA"/>
</dbReference>
<dbReference type="GO" id="GO:0045087">
    <property type="term" value="P:innate immune response"/>
    <property type="evidence" value="ECO:0007669"/>
    <property type="project" value="UniProtKB-KW"/>
</dbReference>
<dbReference type="PANTHER" id="PTHR31463:SF1">
    <property type="entry name" value="MACROPHAGE-EXPRESSED GENE 1 PROTEIN"/>
    <property type="match status" value="1"/>
</dbReference>
<evidence type="ECO:0000256" key="4">
    <source>
        <dbReference type="ARBA" id="ARBA00025740"/>
    </source>
</evidence>
<comment type="similarity">
    <text evidence="4">Belongs to the WD repeat PROPPIN family.</text>
</comment>
<dbReference type="InterPro" id="IPR048720">
    <property type="entry name" value="PROPPIN"/>
</dbReference>
<dbReference type="InterPro" id="IPR001680">
    <property type="entry name" value="WD40_rpt"/>
</dbReference>
<reference evidence="5" key="2">
    <citation type="submission" date="2022-06" db="UniProtKB">
        <authorList>
            <consortium name="EnsemblMetazoa"/>
        </authorList>
    </citation>
    <scope>IDENTIFICATION</scope>
    <source>
        <strain evidence="5">PS312</strain>
    </source>
</reference>
<dbReference type="InterPro" id="IPR036322">
    <property type="entry name" value="WD40_repeat_dom_sf"/>
</dbReference>
<evidence type="ECO:0000313" key="5">
    <source>
        <dbReference type="EnsemblMetazoa" id="PPA19305.1"/>
    </source>
</evidence>
<dbReference type="GO" id="GO:0016020">
    <property type="term" value="C:membrane"/>
    <property type="evidence" value="ECO:0007669"/>
    <property type="project" value="UniProtKB-SubCell"/>
</dbReference>